<gene>
    <name evidence="7" type="ORF">H3309_11930</name>
</gene>
<protein>
    <submittedName>
        <fullName evidence="7">Oligosaccharide flippase family protein</fullName>
    </submittedName>
</protein>
<feature type="transmembrane region" description="Helical" evidence="6">
    <location>
        <begin position="269"/>
        <end position="291"/>
    </location>
</feature>
<dbReference type="InterPro" id="IPR002797">
    <property type="entry name" value="Polysacc_synth"/>
</dbReference>
<feature type="transmembrane region" description="Helical" evidence="6">
    <location>
        <begin position="98"/>
        <end position="117"/>
    </location>
</feature>
<feature type="transmembrane region" description="Helical" evidence="6">
    <location>
        <begin position="196"/>
        <end position="214"/>
    </location>
</feature>
<feature type="transmembrane region" description="Helical" evidence="6">
    <location>
        <begin position="21"/>
        <end position="42"/>
    </location>
</feature>
<feature type="transmembrane region" description="Helical" evidence="6">
    <location>
        <begin position="349"/>
        <end position="373"/>
    </location>
</feature>
<dbReference type="EMBL" id="CP059851">
    <property type="protein sequence ID" value="QMW22072.1"/>
    <property type="molecule type" value="Genomic_DNA"/>
</dbReference>
<feature type="transmembrane region" description="Helical" evidence="6">
    <location>
        <begin position="169"/>
        <end position="190"/>
    </location>
</feature>
<evidence type="ECO:0000256" key="6">
    <source>
        <dbReference type="SAM" id="Phobius"/>
    </source>
</evidence>
<proteinExistence type="predicted"/>
<feature type="transmembrane region" description="Helical" evidence="6">
    <location>
        <begin position="405"/>
        <end position="426"/>
    </location>
</feature>
<evidence type="ECO:0000256" key="5">
    <source>
        <dbReference type="ARBA" id="ARBA00023136"/>
    </source>
</evidence>
<sequence>MTRLPARLRAMLSLDRLGGQAIAVFALKGIGAVASFAISWLIAHHFGARGSGLFGIAVTTTTFLAMLLLFGLDTQLLRLVAGDLKVGDRRAADAAVRTVTRLLLVAAPLVVLLLWLLRTPLATRLLDQPDVAPLLAIMLWAALPLTLVKLASVVLRAHGHVFASQLVDGPLGTGLAAVALAAALTLGLIAGLTQVGWFYLAALTVGAVTGWLLLRRRAPRAAPALPLLPLAPLLLAGLPVLMSALANIFTEWFTTVSLGAHWPAGEVGIYRVAWQFVAVAGLVQVAMDAILGPRIAAAARVGDMAEIAATARKGSLAMLLLSAPLFLAFFAAPGLLMRLFGPEFVAGATALQVLALGQLVRLAAGPLGTIIIMTGNQRWIIAYAALGVALCIGTCALLIPGYGAVGAAWAATITVVVRHLGAFLIVERVIGVKLFRKGPA</sequence>
<dbReference type="InterPro" id="IPR050833">
    <property type="entry name" value="Poly_Biosynth_Transport"/>
</dbReference>
<accession>A0A7G5IFD0</accession>
<evidence type="ECO:0000256" key="3">
    <source>
        <dbReference type="ARBA" id="ARBA00022692"/>
    </source>
</evidence>
<feature type="transmembrane region" description="Helical" evidence="6">
    <location>
        <begin position="226"/>
        <end position="249"/>
    </location>
</feature>
<name>A0A7G5IFD0_9SPHN</name>
<evidence type="ECO:0000256" key="1">
    <source>
        <dbReference type="ARBA" id="ARBA00004651"/>
    </source>
</evidence>
<keyword evidence="5 6" id="KW-0472">Membrane</keyword>
<dbReference type="Pfam" id="PF01943">
    <property type="entry name" value="Polysacc_synt"/>
    <property type="match status" value="1"/>
</dbReference>
<organism evidence="7 8">
    <name type="scientific">Sandaracinobacteroides saxicola</name>
    <dbReference type="NCBI Taxonomy" id="2759707"/>
    <lineage>
        <taxon>Bacteria</taxon>
        <taxon>Pseudomonadati</taxon>
        <taxon>Pseudomonadota</taxon>
        <taxon>Alphaproteobacteria</taxon>
        <taxon>Sphingomonadales</taxon>
        <taxon>Sphingosinicellaceae</taxon>
        <taxon>Sandaracinobacteroides</taxon>
    </lineage>
</organism>
<feature type="transmembrane region" description="Helical" evidence="6">
    <location>
        <begin position="316"/>
        <end position="337"/>
    </location>
</feature>
<keyword evidence="4 6" id="KW-1133">Transmembrane helix</keyword>
<keyword evidence="3 6" id="KW-0812">Transmembrane</keyword>
<feature type="transmembrane region" description="Helical" evidence="6">
    <location>
        <begin position="380"/>
        <end position="399"/>
    </location>
</feature>
<dbReference type="PANTHER" id="PTHR30250">
    <property type="entry name" value="PST FAMILY PREDICTED COLANIC ACID TRANSPORTER"/>
    <property type="match status" value="1"/>
</dbReference>
<comment type="subcellular location">
    <subcellularLocation>
        <location evidence="1">Cell membrane</location>
        <topology evidence="1">Multi-pass membrane protein</topology>
    </subcellularLocation>
</comment>
<keyword evidence="2" id="KW-1003">Cell membrane</keyword>
<dbReference type="Proteomes" id="UP000515292">
    <property type="component" value="Chromosome"/>
</dbReference>
<dbReference type="RefSeq" id="WP_182294917.1">
    <property type="nucleotide sequence ID" value="NZ_CP059851.1"/>
</dbReference>
<dbReference type="GO" id="GO:0005886">
    <property type="term" value="C:plasma membrane"/>
    <property type="evidence" value="ECO:0007669"/>
    <property type="project" value="UniProtKB-SubCell"/>
</dbReference>
<dbReference type="KEGG" id="sand:H3309_11930"/>
<feature type="transmembrane region" description="Helical" evidence="6">
    <location>
        <begin position="137"/>
        <end position="157"/>
    </location>
</feature>
<evidence type="ECO:0000256" key="2">
    <source>
        <dbReference type="ARBA" id="ARBA00022475"/>
    </source>
</evidence>
<reference evidence="7 8" key="1">
    <citation type="submission" date="2020-07" db="EMBL/GenBank/DDBJ databases">
        <title>Complete genome sequence for Sandaracinobacter sp. M6.</title>
        <authorList>
            <person name="Tang Y."/>
            <person name="Liu Q."/>
            <person name="Guo Z."/>
            <person name="Lei P."/>
            <person name="Huang B."/>
        </authorList>
    </citation>
    <scope>NUCLEOTIDE SEQUENCE [LARGE SCALE GENOMIC DNA]</scope>
    <source>
        <strain evidence="7 8">M6</strain>
    </source>
</reference>
<feature type="transmembrane region" description="Helical" evidence="6">
    <location>
        <begin position="54"/>
        <end position="77"/>
    </location>
</feature>
<evidence type="ECO:0000313" key="8">
    <source>
        <dbReference type="Proteomes" id="UP000515292"/>
    </source>
</evidence>
<evidence type="ECO:0000313" key="7">
    <source>
        <dbReference type="EMBL" id="QMW22072.1"/>
    </source>
</evidence>
<dbReference type="PANTHER" id="PTHR30250:SF11">
    <property type="entry name" value="O-ANTIGEN TRANSPORTER-RELATED"/>
    <property type="match status" value="1"/>
</dbReference>
<evidence type="ECO:0000256" key="4">
    <source>
        <dbReference type="ARBA" id="ARBA00022989"/>
    </source>
</evidence>
<keyword evidence="8" id="KW-1185">Reference proteome</keyword>
<dbReference type="AlphaFoldDB" id="A0A7G5IFD0"/>